<dbReference type="RefSeq" id="WP_386699642.1">
    <property type="nucleotide sequence ID" value="NZ_JBHSSL010000088.1"/>
</dbReference>
<dbReference type="Proteomes" id="UP001596289">
    <property type="component" value="Unassembled WGS sequence"/>
</dbReference>
<keyword evidence="2" id="KW-1185">Reference proteome</keyword>
<comment type="caution">
    <text evidence="1">The sequence shown here is derived from an EMBL/GenBank/DDBJ whole genome shotgun (WGS) entry which is preliminary data.</text>
</comment>
<evidence type="ECO:0000313" key="1">
    <source>
        <dbReference type="EMBL" id="MFC6171046.1"/>
    </source>
</evidence>
<accession>A0ABW1REM5</accession>
<sequence>MEAKKVITIDLIQEITRNDGTTYFDISNMLMNGRAELAAIRGLIKQVRIIQLNIPHSTAVTAYEAYLNEHFKLPAEDFTQWQEWLPEPDTQSEKDYQTIIRENHVG</sequence>
<evidence type="ECO:0000313" key="2">
    <source>
        <dbReference type="Proteomes" id="UP001596289"/>
    </source>
</evidence>
<gene>
    <name evidence="1" type="ORF">ACFQGP_10770</name>
</gene>
<organism evidence="1 2">
    <name type="scientific">Loigolactobacillus jiayinensis</name>
    <dbReference type="NCBI Taxonomy" id="2486016"/>
    <lineage>
        <taxon>Bacteria</taxon>
        <taxon>Bacillati</taxon>
        <taxon>Bacillota</taxon>
        <taxon>Bacilli</taxon>
        <taxon>Lactobacillales</taxon>
        <taxon>Lactobacillaceae</taxon>
        <taxon>Loigolactobacillus</taxon>
    </lineage>
</organism>
<name>A0ABW1REM5_9LACO</name>
<reference evidence="2" key="1">
    <citation type="journal article" date="2019" name="Int. J. Syst. Evol. Microbiol.">
        <title>The Global Catalogue of Microorganisms (GCM) 10K type strain sequencing project: providing services to taxonomists for standard genome sequencing and annotation.</title>
        <authorList>
            <consortium name="The Broad Institute Genomics Platform"/>
            <consortium name="The Broad Institute Genome Sequencing Center for Infectious Disease"/>
            <person name="Wu L."/>
            <person name="Ma J."/>
        </authorList>
    </citation>
    <scope>NUCLEOTIDE SEQUENCE [LARGE SCALE GENOMIC DNA]</scope>
    <source>
        <strain evidence="2">CCM 8904</strain>
    </source>
</reference>
<proteinExistence type="predicted"/>
<protein>
    <submittedName>
        <fullName evidence="1">Uncharacterized protein</fullName>
    </submittedName>
</protein>
<dbReference type="EMBL" id="JBHSSL010000088">
    <property type="protein sequence ID" value="MFC6171046.1"/>
    <property type="molecule type" value="Genomic_DNA"/>
</dbReference>